<reference evidence="7 8" key="1">
    <citation type="journal article" date="2015" name="Genome Announc.">
        <title>Draft Genome Sequences of Marine Isolates of Thalassomonas viridans and Thalassomonas actiniarum.</title>
        <authorList>
            <person name="Olonade I."/>
            <person name="van Zyl L.J."/>
            <person name="Trindade M."/>
        </authorList>
    </citation>
    <scope>NUCLEOTIDE SEQUENCE [LARGE SCALE GENOMIC DNA]</scope>
    <source>
        <strain evidence="7 8">XOM25</strain>
    </source>
</reference>
<evidence type="ECO:0000256" key="1">
    <source>
        <dbReference type="ARBA" id="ARBA00012729"/>
    </source>
</evidence>
<keyword evidence="2 4" id="KW-0378">Hydrolase</keyword>
<dbReference type="SMART" id="SM00636">
    <property type="entry name" value="Glyco_18"/>
    <property type="match status" value="1"/>
</dbReference>
<name>A0AAF0C817_9GAMM</name>
<dbReference type="KEGG" id="tvd:SG34_018710"/>
<dbReference type="InterPro" id="IPR011583">
    <property type="entry name" value="Chitinase_II/V-like_cat"/>
</dbReference>
<evidence type="ECO:0000313" key="7">
    <source>
        <dbReference type="EMBL" id="WDE03419.1"/>
    </source>
</evidence>
<dbReference type="EMBL" id="CP059733">
    <property type="protein sequence ID" value="WDE03419.1"/>
    <property type="molecule type" value="Genomic_DNA"/>
</dbReference>
<dbReference type="Proteomes" id="UP000032352">
    <property type="component" value="Chromosome"/>
</dbReference>
<evidence type="ECO:0000256" key="5">
    <source>
        <dbReference type="RuleBase" id="RU004453"/>
    </source>
</evidence>
<evidence type="ECO:0000313" key="8">
    <source>
        <dbReference type="Proteomes" id="UP000032352"/>
    </source>
</evidence>
<organism evidence="7 8">
    <name type="scientific">Thalassomonas viridans</name>
    <dbReference type="NCBI Taxonomy" id="137584"/>
    <lineage>
        <taxon>Bacteria</taxon>
        <taxon>Pseudomonadati</taxon>
        <taxon>Pseudomonadota</taxon>
        <taxon>Gammaproteobacteria</taxon>
        <taxon>Alteromonadales</taxon>
        <taxon>Colwelliaceae</taxon>
        <taxon>Thalassomonas</taxon>
    </lineage>
</organism>
<dbReference type="GO" id="GO:0005975">
    <property type="term" value="P:carbohydrate metabolic process"/>
    <property type="evidence" value="ECO:0007669"/>
    <property type="project" value="InterPro"/>
</dbReference>
<dbReference type="SUPFAM" id="SSF51445">
    <property type="entry name" value="(Trans)glycosidases"/>
    <property type="match status" value="1"/>
</dbReference>
<evidence type="ECO:0000256" key="2">
    <source>
        <dbReference type="ARBA" id="ARBA00022801"/>
    </source>
</evidence>
<evidence type="ECO:0000256" key="3">
    <source>
        <dbReference type="ARBA" id="ARBA00023295"/>
    </source>
</evidence>
<dbReference type="InterPro" id="IPR001579">
    <property type="entry name" value="Glyco_hydro_18_chit_AS"/>
</dbReference>
<dbReference type="InterPro" id="IPR050542">
    <property type="entry name" value="Glycosyl_Hydrlase18_Chitinase"/>
</dbReference>
<dbReference type="Gene3D" id="3.20.20.80">
    <property type="entry name" value="Glycosidases"/>
    <property type="match status" value="1"/>
</dbReference>
<dbReference type="PANTHER" id="PTHR45708">
    <property type="entry name" value="ENDOCHITINASE"/>
    <property type="match status" value="1"/>
</dbReference>
<gene>
    <name evidence="7" type="ORF">SG34_018710</name>
</gene>
<protein>
    <recommendedName>
        <fullName evidence="1">chitinase</fullName>
        <ecNumber evidence="1">3.2.1.14</ecNumber>
    </recommendedName>
</protein>
<dbReference type="PROSITE" id="PS01095">
    <property type="entry name" value="GH18_1"/>
    <property type="match status" value="1"/>
</dbReference>
<dbReference type="InterPro" id="IPR001223">
    <property type="entry name" value="Glyco_hydro18_cat"/>
</dbReference>
<feature type="domain" description="GH18" evidence="6">
    <location>
        <begin position="2"/>
        <end position="280"/>
    </location>
</feature>
<keyword evidence="8" id="KW-1185">Reference proteome</keyword>
<sequence length="280" mass="29912">MSRLVTYFNNGSLELINAANLPYTNINLAFLLPNADNPLELELAGAIAATTTTLTETTKQAVSAIQAEGKKVLLSFGGGTVSSDTYHQLAGNETELAENIAAFVTKNNLNGVDIDYEDTGAFTGSSGYSGVDFLVNLTRALREVLPAPQYLITHAPQPPYLESGSGMDGYIQVMAEAGCDIDWLNVQFYNNHPWSANPPQIVSSYEKYAQLPGLSAEKLLIGLPVTEHDAGSGYMPVDEIISEVIEPVQADGTLGGMMNWQFSSDKGGAWAEQIGAAIDL</sequence>
<dbReference type="EC" id="3.2.1.14" evidence="1"/>
<comment type="similarity">
    <text evidence="5">Belongs to the glycosyl hydrolase 18 family.</text>
</comment>
<evidence type="ECO:0000256" key="4">
    <source>
        <dbReference type="RuleBase" id="RU000489"/>
    </source>
</evidence>
<reference evidence="7 8" key="2">
    <citation type="journal article" date="2022" name="Mar. Drugs">
        <title>Bioassay-Guided Fractionation Leads to the Detection of Cholic Acid Generated by the Rare Thalassomonas sp.</title>
        <authorList>
            <person name="Pheiffer F."/>
            <person name="Schneider Y.K."/>
            <person name="Hansen E.H."/>
            <person name="Andersen J.H."/>
            <person name="Isaksson J."/>
            <person name="Busche T."/>
            <person name="R C."/>
            <person name="Kalinowski J."/>
            <person name="Zyl L.V."/>
            <person name="Trindade M."/>
        </authorList>
    </citation>
    <scope>NUCLEOTIDE SEQUENCE [LARGE SCALE GENOMIC DNA]</scope>
    <source>
        <strain evidence="7 8">XOM25</strain>
    </source>
</reference>
<evidence type="ECO:0000259" key="6">
    <source>
        <dbReference type="PROSITE" id="PS51910"/>
    </source>
</evidence>
<dbReference type="InterPro" id="IPR017853">
    <property type="entry name" value="GH"/>
</dbReference>
<proteinExistence type="inferred from homology"/>
<dbReference type="RefSeq" id="WP_044838171.1">
    <property type="nucleotide sequence ID" value="NZ_CP059733.1"/>
</dbReference>
<dbReference type="GO" id="GO:0008061">
    <property type="term" value="F:chitin binding"/>
    <property type="evidence" value="ECO:0007669"/>
    <property type="project" value="InterPro"/>
</dbReference>
<accession>A0AAF0C817</accession>
<dbReference type="GO" id="GO:0008843">
    <property type="term" value="F:endochitinase activity"/>
    <property type="evidence" value="ECO:0007669"/>
    <property type="project" value="UniProtKB-EC"/>
</dbReference>
<dbReference type="PANTHER" id="PTHR45708:SF49">
    <property type="entry name" value="ENDOCHITINASE"/>
    <property type="match status" value="1"/>
</dbReference>
<dbReference type="PROSITE" id="PS51910">
    <property type="entry name" value="GH18_2"/>
    <property type="match status" value="1"/>
</dbReference>
<dbReference type="Pfam" id="PF00704">
    <property type="entry name" value="Glyco_hydro_18"/>
    <property type="match status" value="1"/>
</dbReference>
<keyword evidence="3 4" id="KW-0326">Glycosidase</keyword>
<dbReference type="AlphaFoldDB" id="A0AAF0C817"/>